<accession>A0A8H6ZWE6</accession>
<evidence type="ECO:0000256" key="3">
    <source>
        <dbReference type="SAM" id="Coils"/>
    </source>
</evidence>
<dbReference type="SMART" id="SM00906">
    <property type="entry name" value="Fungal_trans"/>
    <property type="match status" value="1"/>
</dbReference>
<keyword evidence="2" id="KW-0539">Nucleus</keyword>
<dbReference type="CDD" id="cd12148">
    <property type="entry name" value="fungal_TF_MHR"/>
    <property type="match status" value="1"/>
</dbReference>
<protein>
    <recommendedName>
        <fullName evidence="5">Xylanolytic transcriptional activator regulatory domain-containing protein</fullName>
    </recommendedName>
</protein>
<dbReference type="VEuPathDB" id="FungiDB:PC9H_006293"/>
<dbReference type="EMBL" id="JACETU010000004">
    <property type="protein sequence ID" value="KAF7430585.1"/>
    <property type="molecule type" value="Genomic_DNA"/>
</dbReference>
<feature type="region of interest" description="Disordered" evidence="4">
    <location>
        <begin position="660"/>
        <end position="697"/>
    </location>
</feature>
<dbReference type="GO" id="GO:0006351">
    <property type="term" value="P:DNA-templated transcription"/>
    <property type="evidence" value="ECO:0007669"/>
    <property type="project" value="InterPro"/>
</dbReference>
<dbReference type="PANTHER" id="PTHR31001">
    <property type="entry name" value="UNCHARACTERIZED TRANSCRIPTIONAL REGULATORY PROTEIN"/>
    <property type="match status" value="1"/>
</dbReference>
<dbReference type="PANTHER" id="PTHR31001:SF56">
    <property type="entry name" value="ZN(2)-C6 FUNGAL-TYPE DOMAIN-CONTAINING PROTEIN"/>
    <property type="match status" value="1"/>
</dbReference>
<dbReference type="Pfam" id="PF04082">
    <property type="entry name" value="Fungal_trans"/>
    <property type="match status" value="1"/>
</dbReference>
<dbReference type="InterPro" id="IPR050613">
    <property type="entry name" value="Sec_Metabolite_Reg"/>
</dbReference>
<feature type="compositionally biased region" description="Low complexity" evidence="4">
    <location>
        <begin position="667"/>
        <end position="684"/>
    </location>
</feature>
<keyword evidence="3" id="KW-0175">Coiled coil</keyword>
<dbReference type="GO" id="GO:0003677">
    <property type="term" value="F:DNA binding"/>
    <property type="evidence" value="ECO:0007669"/>
    <property type="project" value="InterPro"/>
</dbReference>
<evidence type="ECO:0000259" key="5">
    <source>
        <dbReference type="SMART" id="SM00906"/>
    </source>
</evidence>
<feature type="coiled-coil region" evidence="3">
    <location>
        <begin position="80"/>
        <end position="114"/>
    </location>
</feature>
<evidence type="ECO:0000256" key="1">
    <source>
        <dbReference type="ARBA" id="ARBA00004123"/>
    </source>
</evidence>
<feature type="domain" description="Xylanolytic transcriptional activator regulatory" evidence="5">
    <location>
        <begin position="351"/>
        <end position="424"/>
    </location>
</feature>
<comment type="caution">
    <text evidence="6">The sequence shown here is derived from an EMBL/GenBank/DDBJ whole genome shotgun (WGS) entry which is preliminary data.</text>
</comment>
<proteinExistence type="predicted"/>
<reference evidence="6" key="1">
    <citation type="submission" date="2019-07" db="EMBL/GenBank/DDBJ databases">
        <authorList>
            <person name="Palmer J.M."/>
        </authorList>
    </citation>
    <scope>NUCLEOTIDE SEQUENCE</scope>
    <source>
        <strain evidence="6">PC9</strain>
    </source>
</reference>
<dbReference type="GeneID" id="59376111"/>
<evidence type="ECO:0000256" key="2">
    <source>
        <dbReference type="ARBA" id="ARBA00023242"/>
    </source>
</evidence>
<dbReference type="GO" id="GO:0008270">
    <property type="term" value="F:zinc ion binding"/>
    <property type="evidence" value="ECO:0007669"/>
    <property type="project" value="InterPro"/>
</dbReference>
<comment type="subcellular location">
    <subcellularLocation>
        <location evidence="1">Nucleus</location>
    </subcellularLocation>
</comment>
<dbReference type="Proteomes" id="UP000623687">
    <property type="component" value="Unassembled WGS sequence"/>
</dbReference>
<evidence type="ECO:0000313" key="6">
    <source>
        <dbReference type="EMBL" id="KAF7430585.1"/>
    </source>
</evidence>
<dbReference type="GO" id="GO:0005634">
    <property type="term" value="C:nucleus"/>
    <property type="evidence" value="ECO:0007669"/>
    <property type="project" value="UniProtKB-SubCell"/>
</dbReference>
<gene>
    <name evidence="6" type="ORF">PC9H_006293</name>
</gene>
<organism evidence="6 7">
    <name type="scientific">Pleurotus ostreatus</name>
    <name type="common">Oyster mushroom</name>
    <name type="synonym">White-rot fungus</name>
    <dbReference type="NCBI Taxonomy" id="5322"/>
    <lineage>
        <taxon>Eukaryota</taxon>
        <taxon>Fungi</taxon>
        <taxon>Dikarya</taxon>
        <taxon>Basidiomycota</taxon>
        <taxon>Agaricomycotina</taxon>
        <taxon>Agaricomycetes</taxon>
        <taxon>Agaricomycetidae</taxon>
        <taxon>Agaricales</taxon>
        <taxon>Pleurotineae</taxon>
        <taxon>Pleurotaceae</taxon>
        <taxon>Pleurotus</taxon>
    </lineage>
</organism>
<dbReference type="InterPro" id="IPR007219">
    <property type="entry name" value="XnlR_reg_dom"/>
</dbReference>
<dbReference type="OrthoDB" id="424974at2759"/>
<keyword evidence="7" id="KW-1185">Reference proteome</keyword>
<dbReference type="RefSeq" id="XP_036631863.1">
    <property type="nucleotide sequence ID" value="XM_036775844.1"/>
</dbReference>
<evidence type="ECO:0000313" key="7">
    <source>
        <dbReference type="Proteomes" id="UP000623687"/>
    </source>
</evidence>
<sequence length="816" mass="91688">MRTGRRNRGALSCAECRRPALGYRCSRVFPCSNCVKKGCSAICPDGSLTTGKGNRYASFASLYLEISWLRTLIRFVLANTEALHDKIGQLAQRVRELEDALQEAHSRYSSERHQLLSDELLQIKRPLEREVDASPIERTTKVDQADAVDAMGHLSISPKGRTTFFGTAANAWPFGIQNEAGSDGEDTEEQRTVFEFSKPAELPWLSFAFPFAPPISKTTDSLRGAIYDLLPPQEVAQRFCKNYFRHAAWMYEPITESDFYEHMYRPMYGAATSSEEPMTSHDLAVLCMVLALGSLLDLDKPIDVNEHSQLYQLGRAALSLDSVFEQQSIAAIQALLIMCHYMFLSHIEGPRWAIMGLVVKLAHSLPLDRDGGQWNLDDVEGQKRRCLLWEIYVYDSWQSLTFGRPPSFALCHIDTKMPFEKTRNEKGDANLDLVAAWKHRFASECQSYVQDQAFGARPISYKRIQELDKSVRDFYIPPSLQVPGFMGVTGGDALERPTVELTMQRYIAFAIKEMTIFYMHRGFFARALEECPEDPMGSKYAASVLAAYTSACSFVGLIQSLYQQHPILTERMWFLFTHVFSCTIVLGSIAAKTRMALAPSALSHLETASNLFSQVEHNPRAQKVLPILRKLTARAYNAAHPNSPLVKQENDVFAGLSGKTRLISRRTPSSPSSPSHTSSPTSQPASPPPQPTVSELSPIFQQPPLVTHSSWPPYNAPLQNFGTFSPNTSYSLSPQGVHPQPQQQGAYTYTAQQEEMMHFQPNPAYYASMSGDPISNNTRINPYWQQTEHVAQSSSELFTPHEELNSSWQNLLSQWK</sequence>
<name>A0A8H6ZWE6_PLEOS</name>
<dbReference type="AlphaFoldDB" id="A0A8H6ZWE6"/>
<evidence type="ECO:0000256" key="4">
    <source>
        <dbReference type="SAM" id="MobiDB-lite"/>
    </source>
</evidence>